<keyword evidence="2" id="KW-0132">Cell division</keyword>
<dbReference type="GO" id="GO:0071555">
    <property type="term" value="P:cell wall organization"/>
    <property type="evidence" value="ECO:0007669"/>
    <property type="project" value="UniProtKB-KW"/>
</dbReference>
<sequence>MTVHFIAIGGSAMHNLAIALHNKGFKVTGSDDVMFEPSRSRLAKYGILPQQEGWYPEKITVDLDAVILGMHARVDNPELLKAQELGLKIYSYPEYIYEQSKDKLRVVIGGSHGKTTITSMILHVLNNVGKQFDYLVGAQLKGFETMVKLTDAPVIIIEGDEYLASPIDRRPKFHLYKGNIGVISGIAWDHINVFPTFDSYIEQFRLFIKTIQPGGKLIFSEDDTVLSEAVAQTQADGIVEIPYTLPKYQIKEGVTSVIAEGNVYDMHVFGDHNLLNMQAARLVCEQLGIDSDSFYKAISSFTGAARRLELMGKSDSTNIYKDFAHSPSKLHATINAVKTQFPDRGLIACMELHTFSSLNKEFLSEYAGTLDAADMAIVFIDRKTFEQKKMEPYDGSVLRTAFANKKVLFFNDPTALQEHLENLDIEGKNVLLMSSGNFGGIDLGALTNKLLKKFE</sequence>
<evidence type="ECO:0000256" key="7">
    <source>
        <dbReference type="ARBA" id="ARBA00023306"/>
    </source>
</evidence>
<protein>
    <submittedName>
        <fullName evidence="12">Peptidoglycan synthetase</fullName>
    </submittedName>
</protein>
<dbReference type="AlphaFoldDB" id="A0A929KXQ0"/>
<evidence type="ECO:0000256" key="3">
    <source>
        <dbReference type="ARBA" id="ARBA00022741"/>
    </source>
</evidence>
<keyword evidence="7" id="KW-0131">Cell cycle</keyword>
<dbReference type="InterPro" id="IPR036565">
    <property type="entry name" value="Mur-like_cat_sf"/>
</dbReference>
<keyword evidence="3" id="KW-0547">Nucleotide-binding</keyword>
<dbReference type="GO" id="GO:0016881">
    <property type="term" value="F:acid-amino acid ligase activity"/>
    <property type="evidence" value="ECO:0007669"/>
    <property type="project" value="InterPro"/>
</dbReference>
<dbReference type="GO" id="GO:0005524">
    <property type="term" value="F:ATP binding"/>
    <property type="evidence" value="ECO:0007669"/>
    <property type="project" value="UniProtKB-KW"/>
</dbReference>
<dbReference type="InterPro" id="IPR013221">
    <property type="entry name" value="Mur_ligase_cen"/>
</dbReference>
<dbReference type="PANTHER" id="PTHR43445">
    <property type="entry name" value="UDP-N-ACETYLMURAMATE--L-ALANINE LIGASE-RELATED"/>
    <property type="match status" value="1"/>
</dbReference>
<dbReference type="PANTHER" id="PTHR43445:SF5">
    <property type="entry name" value="UDP-N-ACETYLMURAMATE--L-ALANYL-GAMMA-D-GLUTAMYL-MESO-2,6-DIAMINOHEPTANDIOATE LIGASE"/>
    <property type="match status" value="1"/>
</dbReference>
<evidence type="ECO:0000256" key="1">
    <source>
        <dbReference type="ARBA" id="ARBA00022598"/>
    </source>
</evidence>
<dbReference type="GO" id="GO:0008360">
    <property type="term" value="P:regulation of cell shape"/>
    <property type="evidence" value="ECO:0007669"/>
    <property type="project" value="UniProtKB-KW"/>
</dbReference>
<dbReference type="Gene3D" id="3.40.50.720">
    <property type="entry name" value="NAD(P)-binding Rossmann-like Domain"/>
    <property type="match status" value="1"/>
</dbReference>
<dbReference type="Gene3D" id="3.90.190.20">
    <property type="entry name" value="Mur ligase, C-terminal domain"/>
    <property type="match status" value="1"/>
</dbReference>
<keyword evidence="6" id="KW-0573">Peptidoglycan synthesis</keyword>
<evidence type="ECO:0000313" key="12">
    <source>
        <dbReference type="EMBL" id="MBE9660540.1"/>
    </source>
</evidence>
<keyword evidence="13" id="KW-1185">Reference proteome</keyword>
<dbReference type="Gene3D" id="3.40.1190.10">
    <property type="entry name" value="Mur-like, catalytic domain"/>
    <property type="match status" value="1"/>
</dbReference>
<proteinExistence type="predicted"/>
<dbReference type="EMBL" id="JADFFL010000001">
    <property type="protein sequence ID" value="MBE9660540.1"/>
    <property type="molecule type" value="Genomic_DNA"/>
</dbReference>
<dbReference type="Pfam" id="PF02875">
    <property type="entry name" value="Mur_ligase_C"/>
    <property type="match status" value="1"/>
</dbReference>
<dbReference type="InterPro" id="IPR004101">
    <property type="entry name" value="Mur_ligase_C"/>
</dbReference>
<gene>
    <name evidence="12" type="ORF">IRJ16_01465</name>
</gene>
<feature type="domain" description="Mur ligase C-terminal" evidence="10">
    <location>
        <begin position="306"/>
        <end position="436"/>
    </location>
</feature>
<organism evidence="12 13">
    <name type="scientific">Mucilaginibacter myungsuensis</name>
    <dbReference type="NCBI Taxonomy" id="649104"/>
    <lineage>
        <taxon>Bacteria</taxon>
        <taxon>Pseudomonadati</taxon>
        <taxon>Bacteroidota</taxon>
        <taxon>Sphingobacteriia</taxon>
        <taxon>Sphingobacteriales</taxon>
        <taxon>Sphingobacteriaceae</taxon>
        <taxon>Mucilaginibacter</taxon>
    </lineage>
</organism>
<keyword evidence="4" id="KW-0067">ATP-binding</keyword>
<dbReference type="SUPFAM" id="SSF51984">
    <property type="entry name" value="MurCD N-terminal domain"/>
    <property type="match status" value="1"/>
</dbReference>
<evidence type="ECO:0000259" key="9">
    <source>
        <dbReference type="Pfam" id="PF01225"/>
    </source>
</evidence>
<evidence type="ECO:0000256" key="5">
    <source>
        <dbReference type="ARBA" id="ARBA00022960"/>
    </source>
</evidence>
<evidence type="ECO:0000313" key="13">
    <source>
        <dbReference type="Proteomes" id="UP000622475"/>
    </source>
</evidence>
<dbReference type="InterPro" id="IPR050061">
    <property type="entry name" value="MurCDEF_pg_biosynth"/>
</dbReference>
<keyword evidence="1" id="KW-0436">Ligase</keyword>
<comment type="caution">
    <text evidence="12">The sequence shown here is derived from an EMBL/GenBank/DDBJ whole genome shotgun (WGS) entry which is preliminary data.</text>
</comment>
<evidence type="ECO:0000259" key="10">
    <source>
        <dbReference type="Pfam" id="PF02875"/>
    </source>
</evidence>
<keyword evidence="5" id="KW-0133">Cell shape</keyword>
<dbReference type="SUPFAM" id="SSF53623">
    <property type="entry name" value="MurD-like peptide ligases, catalytic domain"/>
    <property type="match status" value="1"/>
</dbReference>
<evidence type="ECO:0000256" key="6">
    <source>
        <dbReference type="ARBA" id="ARBA00022984"/>
    </source>
</evidence>
<evidence type="ECO:0000256" key="2">
    <source>
        <dbReference type="ARBA" id="ARBA00022618"/>
    </source>
</evidence>
<reference evidence="12" key="1">
    <citation type="submission" date="2020-10" db="EMBL/GenBank/DDBJ databases">
        <title>Mucilaginibacter mali sp. nov., isolated from rhizosphere soil of apple orchard.</title>
        <authorList>
            <person name="Lee J.-S."/>
            <person name="Kim H.S."/>
            <person name="Kim J.-S."/>
        </authorList>
    </citation>
    <scope>NUCLEOTIDE SEQUENCE</scope>
    <source>
        <strain evidence="12">KCTC 22746</strain>
    </source>
</reference>
<accession>A0A929KXQ0</accession>
<feature type="domain" description="Mur ligase N-terminal catalytic" evidence="9">
    <location>
        <begin position="2"/>
        <end position="98"/>
    </location>
</feature>
<dbReference type="Pfam" id="PF08245">
    <property type="entry name" value="Mur_ligase_M"/>
    <property type="match status" value="1"/>
</dbReference>
<dbReference type="RefSeq" id="WP_194109737.1">
    <property type="nucleotide sequence ID" value="NZ_JADFFL010000001.1"/>
</dbReference>
<evidence type="ECO:0000256" key="8">
    <source>
        <dbReference type="ARBA" id="ARBA00023316"/>
    </source>
</evidence>
<evidence type="ECO:0000256" key="4">
    <source>
        <dbReference type="ARBA" id="ARBA00022840"/>
    </source>
</evidence>
<dbReference type="GO" id="GO:0009252">
    <property type="term" value="P:peptidoglycan biosynthetic process"/>
    <property type="evidence" value="ECO:0007669"/>
    <property type="project" value="UniProtKB-KW"/>
</dbReference>
<dbReference type="Pfam" id="PF01225">
    <property type="entry name" value="Mur_ligase"/>
    <property type="match status" value="1"/>
</dbReference>
<keyword evidence="8" id="KW-0961">Cell wall biogenesis/degradation</keyword>
<evidence type="ECO:0000259" key="11">
    <source>
        <dbReference type="Pfam" id="PF08245"/>
    </source>
</evidence>
<dbReference type="Proteomes" id="UP000622475">
    <property type="component" value="Unassembled WGS sequence"/>
</dbReference>
<feature type="domain" description="Mur ligase central" evidence="11">
    <location>
        <begin position="108"/>
        <end position="283"/>
    </location>
</feature>
<dbReference type="GO" id="GO:0051301">
    <property type="term" value="P:cell division"/>
    <property type="evidence" value="ECO:0007669"/>
    <property type="project" value="UniProtKB-KW"/>
</dbReference>
<dbReference type="InterPro" id="IPR036615">
    <property type="entry name" value="Mur_ligase_C_dom_sf"/>
</dbReference>
<dbReference type="SUPFAM" id="SSF53244">
    <property type="entry name" value="MurD-like peptide ligases, peptide-binding domain"/>
    <property type="match status" value="1"/>
</dbReference>
<name>A0A929KXQ0_9SPHI</name>
<dbReference type="InterPro" id="IPR000713">
    <property type="entry name" value="Mur_ligase_N"/>
</dbReference>